<protein>
    <submittedName>
        <fullName evidence="2">Uncharacterized protein</fullName>
    </submittedName>
</protein>
<reference evidence="2" key="1">
    <citation type="submission" date="2022-07" db="EMBL/GenBank/DDBJ databases">
        <authorList>
            <person name="Macas J."/>
            <person name="Novak P."/>
            <person name="Neumann P."/>
        </authorList>
    </citation>
    <scope>NUCLEOTIDE SEQUENCE</scope>
</reference>
<dbReference type="AlphaFoldDB" id="A0A9P0ZV33"/>
<organism evidence="2 3">
    <name type="scientific">Cuscuta europaea</name>
    <name type="common">European dodder</name>
    <dbReference type="NCBI Taxonomy" id="41803"/>
    <lineage>
        <taxon>Eukaryota</taxon>
        <taxon>Viridiplantae</taxon>
        <taxon>Streptophyta</taxon>
        <taxon>Embryophyta</taxon>
        <taxon>Tracheophyta</taxon>
        <taxon>Spermatophyta</taxon>
        <taxon>Magnoliopsida</taxon>
        <taxon>eudicotyledons</taxon>
        <taxon>Gunneridae</taxon>
        <taxon>Pentapetalae</taxon>
        <taxon>asterids</taxon>
        <taxon>lamiids</taxon>
        <taxon>Solanales</taxon>
        <taxon>Convolvulaceae</taxon>
        <taxon>Cuscuteae</taxon>
        <taxon>Cuscuta</taxon>
        <taxon>Cuscuta subgen. Cuscuta</taxon>
    </lineage>
</organism>
<dbReference type="Proteomes" id="UP001152484">
    <property type="component" value="Unassembled WGS sequence"/>
</dbReference>
<dbReference type="OrthoDB" id="1325588at2759"/>
<evidence type="ECO:0000313" key="2">
    <source>
        <dbReference type="EMBL" id="CAH9113308.1"/>
    </source>
</evidence>
<feature type="coiled-coil region" evidence="1">
    <location>
        <begin position="109"/>
        <end position="146"/>
    </location>
</feature>
<gene>
    <name evidence="2" type="ORF">CEURO_LOCUS19976</name>
</gene>
<keyword evidence="3" id="KW-1185">Reference proteome</keyword>
<feature type="non-terminal residue" evidence="2">
    <location>
        <position position="152"/>
    </location>
</feature>
<comment type="caution">
    <text evidence="2">The sequence shown here is derived from an EMBL/GenBank/DDBJ whole genome shotgun (WGS) entry which is preliminary data.</text>
</comment>
<name>A0A9P0ZV33_CUSEU</name>
<sequence length="152" mass="17061">MEADQAHPANIVGQIKRISLKDPAHEILEKVGSSVNQIWSTSAFFNNFRLPDLPVDRAEDCVALTALKMGLYSLQLRETRLAKERDLIVAQAKAEQEAATVLPTREAERKAFAEENQRLEIELDNQQKAAEEKQRLEIELGNLRVQLAASQA</sequence>
<accession>A0A9P0ZV33</accession>
<evidence type="ECO:0000313" key="3">
    <source>
        <dbReference type="Proteomes" id="UP001152484"/>
    </source>
</evidence>
<dbReference type="EMBL" id="CAMAPE010000060">
    <property type="protein sequence ID" value="CAH9113308.1"/>
    <property type="molecule type" value="Genomic_DNA"/>
</dbReference>
<keyword evidence="1" id="KW-0175">Coiled coil</keyword>
<proteinExistence type="predicted"/>
<evidence type="ECO:0000256" key="1">
    <source>
        <dbReference type="SAM" id="Coils"/>
    </source>
</evidence>